<keyword evidence="1" id="KW-0677">Repeat</keyword>
<proteinExistence type="predicted"/>
<dbReference type="RefSeq" id="XP_018153230.1">
    <property type="nucleotide sequence ID" value="XM_018306389.1"/>
</dbReference>
<feature type="repeat" description="ANK" evidence="3">
    <location>
        <begin position="170"/>
        <end position="202"/>
    </location>
</feature>
<dbReference type="GeneID" id="28870496"/>
<dbReference type="KEGG" id="chig:CH63R_11415"/>
<dbReference type="Pfam" id="PF12937">
    <property type="entry name" value="F-box-like"/>
    <property type="match status" value="1"/>
</dbReference>
<dbReference type="InterPro" id="IPR036770">
    <property type="entry name" value="Ankyrin_rpt-contain_sf"/>
</dbReference>
<comment type="caution">
    <text evidence="5">The sequence shown here is derived from an EMBL/GenBank/DDBJ whole genome shotgun (WGS) entry which is preliminary data.</text>
</comment>
<evidence type="ECO:0000256" key="3">
    <source>
        <dbReference type="PROSITE-ProRule" id="PRU00023"/>
    </source>
</evidence>
<evidence type="ECO:0000256" key="2">
    <source>
        <dbReference type="ARBA" id="ARBA00023043"/>
    </source>
</evidence>
<evidence type="ECO:0000256" key="1">
    <source>
        <dbReference type="ARBA" id="ARBA00022737"/>
    </source>
</evidence>
<gene>
    <name evidence="5" type="ORF">CH63R_11415</name>
</gene>
<dbReference type="PROSITE" id="PS50297">
    <property type="entry name" value="ANK_REP_REGION"/>
    <property type="match status" value="2"/>
</dbReference>
<dbReference type="PROSITE" id="PS50088">
    <property type="entry name" value="ANK_REPEAT"/>
    <property type="match status" value="2"/>
</dbReference>
<keyword evidence="2 3" id="KW-0040">ANK repeat</keyword>
<dbReference type="Proteomes" id="UP000092177">
    <property type="component" value="Chromosome 8"/>
</dbReference>
<evidence type="ECO:0000313" key="6">
    <source>
        <dbReference type="Proteomes" id="UP000092177"/>
    </source>
</evidence>
<evidence type="ECO:0000259" key="4">
    <source>
        <dbReference type="Pfam" id="PF12937"/>
    </source>
</evidence>
<dbReference type="EMBL" id="LTAN01000008">
    <property type="protein sequence ID" value="OBR04712.1"/>
    <property type="molecule type" value="Genomic_DNA"/>
</dbReference>
<dbReference type="Gene3D" id="1.25.40.20">
    <property type="entry name" value="Ankyrin repeat-containing domain"/>
    <property type="match status" value="2"/>
</dbReference>
<dbReference type="PANTHER" id="PTHR24178">
    <property type="entry name" value="MOLTING PROTEIN MLT-4"/>
    <property type="match status" value="1"/>
</dbReference>
<dbReference type="SMART" id="SM00248">
    <property type="entry name" value="ANK"/>
    <property type="match status" value="7"/>
</dbReference>
<sequence length="595" mass="66857">MAEEPTVAKPTLPSLPTEILLDIAELVSDACGRAGLARASRRLCEVANPTLWRHGVQDNLSKMLVQASTTGNLDILKKSVIYGADIDVVHPVSIPEEAKKCYPVPILREQEKDYLFWAAPLHLAVYHGHYDAAKWLVSHGADIEAPGHLFCECKGYRDYLGDGSNITIGSCWTPLHYSICREENSIIRLLLSAGASIQTMVDPDKIGIDDRFDKILQGLDPEVLRFRCTSLSSNVTALHTASEKGMKWLVTHLVRNMQVNVEVTDNSSMTPLFYALLSTDPSMIDNLVWLGADLRWKALDGRTPLKLAFDCNLWQSAARLQDLGAKLDTDTRRPWTDLVHYIRYSTFGRRTLPGLPDERVNLLCYEKEDRKHKAITRLAHSLRDDCLLMTKSGYEADINHTSEDLGASAELPEINCLAVAFMAIIEENWCGTKILESFLAMGVELDKDELARRADGGMNLGFIALKAVTGRNYSPYKIRFLLQNGADPTNKWRHNARAETPLRNILYALHDWVLSGVEHACETRSFQTMIEVANDIGRHGAWDSPYAKERAKLFGILENIEKTSGLSPRQLRLRNQLRDNLIVPYHLKEPQQDST</sequence>
<name>A0A1B7XY87_COLHI</name>
<reference evidence="6" key="1">
    <citation type="journal article" date="2017" name="BMC Genomics">
        <title>Gapless genome assembly of Colletotrichum higginsianum reveals chromosome structure and association of transposable elements with secondary metabolite gene clusters.</title>
        <authorList>
            <person name="Dallery J.-F."/>
            <person name="Lapalu N."/>
            <person name="Zampounis A."/>
            <person name="Pigne S."/>
            <person name="Luyten I."/>
            <person name="Amselem J."/>
            <person name="Wittenberg A.H.J."/>
            <person name="Zhou S."/>
            <person name="de Queiroz M.V."/>
            <person name="Robin G.P."/>
            <person name="Auger A."/>
            <person name="Hainaut M."/>
            <person name="Henrissat B."/>
            <person name="Kim K.-T."/>
            <person name="Lee Y.-H."/>
            <person name="Lespinet O."/>
            <person name="Schwartz D.C."/>
            <person name="Thon M.R."/>
            <person name="O'Connell R.J."/>
        </authorList>
    </citation>
    <scope>NUCLEOTIDE SEQUENCE [LARGE SCALE GENOMIC DNA]</scope>
    <source>
        <strain evidence="6">IMI 349063</strain>
    </source>
</reference>
<dbReference type="InterPro" id="IPR001810">
    <property type="entry name" value="F-box_dom"/>
</dbReference>
<organism evidence="5 6">
    <name type="scientific">Colletotrichum higginsianum (strain IMI 349063)</name>
    <name type="common">Crucifer anthracnose fungus</name>
    <dbReference type="NCBI Taxonomy" id="759273"/>
    <lineage>
        <taxon>Eukaryota</taxon>
        <taxon>Fungi</taxon>
        <taxon>Dikarya</taxon>
        <taxon>Ascomycota</taxon>
        <taxon>Pezizomycotina</taxon>
        <taxon>Sordariomycetes</taxon>
        <taxon>Hypocreomycetidae</taxon>
        <taxon>Glomerellales</taxon>
        <taxon>Glomerellaceae</taxon>
        <taxon>Colletotrichum</taxon>
        <taxon>Colletotrichum destructivum species complex</taxon>
    </lineage>
</organism>
<dbReference type="Pfam" id="PF00023">
    <property type="entry name" value="Ank"/>
    <property type="match status" value="2"/>
</dbReference>
<feature type="domain" description="F-box" evidence="4">
    <location>
        <begin position="13"/>
        <end position="54"/>
    </location>
</feature>
<accession>A0A1B7XY87</accession>
<dbReference type="OrthoDB" id="341259at2759"/>
<evidence type="ECO:0000313" key="5">
    <source>
        <dbReference type="EMBL" id="OBR04712.1"/>
    </source>
</evidence>
<keyword evidence="6" id="KW-1185">Reference proteome</keyword>
<dbReference type="InterPro" id="IPR002110">
    <property type="entry name" value="Ankyrin_rpt"/>
</dbReference>
<dbReference type="AlphaFoldDB" id="A0A1B7XY87"/>
<dbReference type="PANTHER" id="PTHR24178:SF9">
    <property type="entry name" value="ANK_REP_REGION DOMAIN-CONTAINING PROTEIN"/>
    <property type="match status" value="1"/>
</dbReference>
<protein>
    <submittedName>
        <fullName evidence="5">Ankyrin repeat domain protein</fullName>
    </submittedName>
</protein>
<feature type="repeat" description="ANK" evidence="3">
    <location>
        <begin position="116"/>
        <end position="148"/>
    </location>
</feature>
<dbReference type="VEuPathDB" id="FungiDB:CH63R_11415"/>
<dbReference type="SUPFAM" id="SSF48403">
    <property type="entry name" value="Ankyrin repeat"/>
    <property type="match status" value="1"/>
</dbReference>